<dbReference type="EMBL" id="UYRW01012459">
    <property type="protein sequence ID" value="VDN00242.1"/>
    <property type="molecule type" value="Genomic_DNA"/>
</dbReference>
<protein>
    <submittedName>
        <fullName evidence="3">Gamma-tubulin complex component</fullName>
    </submittedName>
</protein>
<dbReference type="Proteomes" id="UP000271087">
    <property type="component" value="Unassembled WGS sequence"/>
</dbReference>
<dbReference type="AlphaFoldDB" id="A0A182EXJ8"/>
<accession>A0A182EXJ8</accession>
<evidence type="ECO:0000313" key="1">
    <source>
        <dbReference type="EMBL" id="VDN00242.1"/>
    </source>
</evidence>
<evidence type="ECO:0000313" key="3">
    <source>
        <dbReference type="WBParaSite" id="nOo.2.0.1.t12901-RA"/>
    </source>
</evidence>
<proteinExistence type="predicted"/>
<reference evidence="1 2" key="2">
    <citation type="submission" date="2018-08" db="EMBL/GenBank/DDBJ databases">
        <authorList>
            <person name="Laetsch R D."/>
            <person name="Stevens L."/>
            <person name="Kumar S."/>
            <person name="Blaxter L. M."/>
        </authorList>
    </citation>
    <scope>NUCLEOTIDE SEQUENCE [LARGE SCALE GENOMIC DNA]</scope>
</reference>
<organism evidence="3">
    <name type="scientific">Onchocerca ochengi</name>
    <name type="common">Filarial nematode worm</name>
    <dbReference type="NCBI Taxonomy" id="42157"/>
    <lineage>
        <taxon>Eukaryota</taxon>
        <taxon>Metazoa</taxon>
        <taxon>Ecdysozoa</taxon>
        <taxon>Nematoda</taxon>
        <taxon>Chromadorea</taxon>
        <taxon>Rhabditida</taxon>
        <taxon>Spirurina</taxon>
        <taxon>Spiruromorpha</taxon>
        <taxon>Filarioidea</taxon>
        <taxon>Onchocercidae</taxon>
        <taxon>Onchocerca</taxon>
    </lineage>
</organism>
<dbReference type="WBParaSite" id="nOo.2.0.1.t12901-RA">
    <property type="protein sequence ID" value="nOo.2.0.1.t12901-RA"/>
    <property type="gene ID" value="nOo.2.0.1.g12901"/>
</dbReference>
<gene>
    <name evidence="1" type="ORF">NOO_LOCUS12901</name>
</gene>
<evidence type="ECO:0000313" key="2">
    <source>
        <dbReference type="Proteomes" id="UP000271087"/>
    </source>
</evidence>
<dbReference type="STRING" id="42157.A0A182EXJ8"/>
<reference evidence="3" key="1">
    <citation type="submission" date="2016-06" db="UniProtKB">
        <authorList>
            <consortium name="WormBaseParasite"/>
        </authorList>
    </citation>
    <scope>IDENTIFICATION</scope>
</reference>
<dbReference type="OrthoDB" id="8121869at2759"/>
<name>A0A182EXJ8_ONCOC</name>
<keyword evidence="2" id="KW-1185">Reference proteome</keyword>
<sequence>EDGGKLATIHMSNGDIEVDNWWVVPYSPLLLKALKAHTKIPAVVHFAVYLENGRRVYFTIANVQQIALNPPATTLTTFSTLCQNDSFAKTLLYSEVPTYYTWNASRKSFERRKRGKPVEGQPDIFKETMIGRLYTVDPNQDECFFLRMLLVNVHGPTFFQQLNALHMLLSAAHVKL</sequence>